<feature type="transmembrane region" description="Helical" evidence="8">
    <location>
        <begin position="70"/>
        <end position="96"/>
    </location>
</feature>
<keyword evidence="5 8" id="KW-1133">Transmembrane helix</keyword>
<feature type="transmembrane region" description="Helical" evidence="8">
    <location>
        <begin position="6"/>
        <end position="25"/>
    </location>
</feature>
<evidence type="ECO:0000256" key="4">
    <source>
        <dbReference type="ARBA" id="ARBA00022692"/>
    </source>
</evidence>
<evidence type="ECO:0000256" key="7">
    <source>
        <dbReference type="RuleBase" id="RU000320"/>
    </source>
</evidence>
<dbReference type="RefSeq" id="WP_135954006.1">
    <property type="nucleotide sequence ID" value="NZ_JABCKY010000001.1"/>
</dbReference>
<evidence type="ECO:0000256" key="3">
    <source>
        <dbReference type="ARBA" id="ARBA00022475"/>
    </source>
</evidence>
<dbReference type="GO" id="GO:0008137">
    <property type="term" value="F:NADH dehydrogenase (ubiquinone) activity"/>
    <property type="evidence" value="ECO:0007669"/>
    <property type="project" value="InterPro"/>
</dbReference>
<feature type="domain" description="NADH:quinone oxidoreductase/Mrp antiporter transmembrane" evidence="9">
    <location>
        <begin position="126"/>
        <end position="419"/>
    </location>
</feature>
<dbReference type="GO" id="GO:0042773">
    <property type="term" value="P:ATP synthesis coupled electron transport"/>
    <property type="evidence" value="ECO:0007669"/>
    <property type="project" value="InterPro"/>
</dbReference>
<dbReference type="GO" id="GO:0005886">
    <property type="term" value="C:plasma membrane"/>
    <property type="evidence" value="ECO:0007669"/>
    <property type="project" value="UniProtKB-SubCell"/>
</dbReference>
<dbReference type="InterPro" id="IPR001750">
    <property type="entry name" value="ND/Mrp_TM"/>
</dbReference>
<dbReference type="Pfam" id="PF00361">
    <property type="entry name" value="Proton_antipo_M"/>
    <property type="match status" value="1"/>
</dbReference>
<evidence type="ECO:0000313" key="11">
    <source>
        <dbReference type="Proteomes" id="UP000567186"/>
    </source>
</evidence>
<feature type="transmembrane region" description="Helical" evidence="8">
    <location>
        <begin position="373"/>
        <end position="392"/>
    </location>
</feature>
<evidence type="ECO:0000256" key="5">
    <source>
        <dbReference type="ARBA" id="ARBA00022989"/>
    </source>
</evidence>
<feature type="transmembrane region" description="Helical" evidence="8">
    <location>
        <begin position="304"/>
        <end position="321"/>
    </location>
</feature>
<dbReference type="OrthoDB" id="9768329at2"/>
<feature type="transmembrane region" description="Helical" evidence="8">
    <location>
        <begin position="327"/>
        <end position="352"/>
    </location>
</feature>
<keyword evidence="6 8" id="KW-0472">Membrane</keyword>
<evidence type="ECO:0000256" key="8">
    <source>
        <dbReference type="SAM" id="Phobius"/>
    </source>
</evidence>
<keyword evidence="3" id="KW-1003">Cell membrane</keyword>
<feature type="transmembrane region" description="Helical" evidence="8">
    <location>
        <begin position="131"/>
        <end position="149"/>
    </location>
</feature>
<proteinExistence type="inferred from homology"/>
<feature type="transmembrane region" description="Helical" evidence="8">
    <location>
        <begin position="161"/>
        <end position="182"/>
    </location>
</feature>
<keyword evidence="11" id="KW-1185">Reference proteome</keyword>
<evidence type="ECO:0000256" key="2">
    <source>
        <dbReference type="ARBA" id="ARBA00005346"/>
    </source>
</evidence>
<dbReference type="EMBL" id="JABCKY010000001">
    <property type="protein sequence ID" value="NMT62633.1"/>
    <property type="molecule type" value="Genomic_DNA"/>
</dbReference>
<feature type="transmembrane region" description="Helical" evidence="8">
    <location>
        <begin position="208"/>
        <end position="230"/>
    </location>
</feature>
<accession>A0A7Y0NLE2</accession>
<dbReference type="NCBIfam" id="NF009309">
    <property type="entry name" value="PRK12666.1"/>
    <property type="match status" value="1"/>
</dbReference>
<comment type="similarity">
    <text evidence="2">Belongs to the CPA3 antiporters (TC 2.A.63) subunit D family.</text>
</comment>
<feature type="transmembrane region" description="Helical" evidence="8">
    <location>
        <begin position="242"/>
        <end position="266"/>
    </location>
</feature>
<feature type="transmembrane region" description="Helical" evidence="8">
    <location>
        <begin position="459"/>
        <end position="477"/>
    </location>
</feature>
<keyword evidence="4 7" id="KW-0812">Transmembrane</keyword>
<feature type="transmembrane region" description="Helical" evidence="8">
    <location>
        <begin position="278"/>
        <end position="297"/>
    </location>
</feature>
<dbReference type="Proteomes" id="UP000567186">
    <property type="component" value="Unassembled WGS sequence"/>
</dbReference>
<feature type="transmembrane region" description="Helical" evidence="8">
    <location>
        <begin position="32"/>
        <end position="50"/>
    </location>
</feature>
<dbReference type="PANTHER" id="PTHR42703:SF1">
    <property type="entry name" value="NA(+)_H(+) ANTIPORTER SUBUNIT D1"/>
    <property type="match status" value="1"/>
</dbReference>
<reference evidence="10 11" key="1">
    <citation type="submission" date="2020-04" db="EMBL/GenBank/DDBJ databases">
        <title>Marinobacter oceani sp. nov., isolated from marine solar saltern.</title>
        <authorList>
            <person name="Chen X.-Y."/>
        </authorList>
    </citation>
    <scope>NUCLEOTIDE SEQUENCE [LARGE SCALE GENOMIC DNA]</scope>
    <source>
        <strain evidence="10 11">W62</strain>
    </source>
</reference>
<dbReference type="InterPro" id="IPR003918">
    <property type="entry name" value="NADH_UbQ_OxRdtase"/>
</dbReference>
<feature type="transmembrane region" description="Helical" evidence="8">
    <location>
        <begin position="108"/>
        <end position="125"/>
    </location>
</feature>
<comment type="subcellular location">
    <subcellularLocation>
        <location evidence="1">Cell membrane</location>
        <topology evidence="1">Multi-pass membrane protein</topology>
    </subcellularLocation>
    <subcellularLocation>
        <location evidence="7">Membrane</location>
        <topology evidence="7">Multi-pass membrane protein</topology>
    </subcellularLocation>
</comment>
<dbReference type="PANTHER" id="PTHR42703">
    <property type="entry name" value="NADH DEHYDROGENASE"/>
    <property type="match status" value="1"/>
</dbReference>
<evidence type="ECO:0000256" key="6">
    <source>
        <dbReference type="ARBA" id="ARBA00023136"/>
    </source>
</evidence>
<dbReference type="PRINTS" id="PR01437">
    <property type="entry name" value="NUOXDRDTASE4"/>
</dbReference>
<evidence type="ECO:0000313" key="10">
    <source>
        <dbReference type="EMBL" id="NMT62633.1"/>
    </source>
</evidence>
<feature type="transmembrane region" description="Helical" evidence="8">
    <location>
        <begin position="412"/>
        <end position="438"/>
    </location>
</feature>
<name>A0A7Y0NLE2_9GAMM</name>
<evidence type="ECO:0000259" key="9">
    <source>
        <dbReference type="Pfam" id="PF00361"/>
    </source>
</evidence>
<dbReference type="AlphaFoldDB" id="A0A7Y0NLE2"/>
<dbReference type="InterPro" id="IPR050586">
    <property type="entry name" value="CPA3_Na-H_Antiporter_D"/>
</dbReference>
<organism evidence="10 11">
    <name type="scientific">Marinobacter orientalis</name>
    <dbReference type="NCBI Taxonomy" id="1928859"/>
    <lineage>
        <taxon>Bacteria</taxon>
        <taxon>Pseudomonadati</taxon>
        <taxon>Pseudomonadota</taxon>
        <taxon>Gammaproteobacteria</taxon>
        <taxon>Pseudomonadales</taxon>
        <taxon>Marinobacteraceae</taxon>
        <taxon>Marinobacter</taxon>
    </lineage>
</organism>
<comment type="caution">
    <text evidence="10">The sequence shown here is derived from an EMBL/GenBank/DDBJ whole genome shotgun (WGS) entry which is preliminary data.</text>
</comment>
<evidence type="ECO:0000256" key="1">
    <source>
        <dbReference type="ARBA" id="ARBA00004651"/>
    </source>
</evidence>
<sequence length="510" mass="55286">MNHLMIMPIVIPLLTGAFLLVMYRYNIGRQRSLGIGSCLLLVMFGIWAVVQAGVTDYTLYHLGNWQPPFGIVLVLDRLSATMLLLTALLSLFCVLYASRGSDREGSHFHALMQFQLMGINGAFLTGDLFNLFVFFEVLLIASYALLLHGGGRARSRAGLHYVIINLAGSALFLLALGILYGLTGTLNMADLARVIADAPEADLPLLKAASLLLMVVFGIKAALLPLLFWLPRAYSAASAPVAALFAIMTKVGFYAMVRVFLVVFGLDEGAPANETALAWLWPTALITLALGGIGVLGAASLRTLTAYLVIVSVGILLATLSRNDEQLLAASLFYLLHSTIMTAVFFLLADLIGRYRDQGYDRFSVISPLSHRWVLGSIFLVAGVSMASLPPFSGFVSKAWILQSSSRLPDYLWLWAAILVSGLLIIAALSRAGSGWFWRPQERTHKSEPGLDRGRTATVCVMLAISFALAVFAQPVMDYLEAAARLVYQPSGYVDAVLGDYVHQGGEGIE</sequence>
<gene>
    <name evidence="10" type="ORF">HIU99_03385</name>
</gene>
<protein>
    <submittedName>
        <fullName evidence="10">Monovalent cation/H+ antiporter subunit D</fullName>
    </submittedName>
</protein>